<dbReference type="EMBL" id="LAZR01026222">
    <property type="protein sequence ID" value="KKL69389.1"/>
    <property type="molecule type" value="Genomic_DNA"/>
</dbReference>
<gene>
    <name evidence="1" type="ORF">LCGC14_2115440</name>
</gene>
<sequence>MEKEIQRMQRVRLILDEVPKRKISKKKFMAVQSLRHGISARTVEDYLRTLIDAEKVKEENKMIWKI</sequence>
<dbReference type="AlphaFoldDB" id="A0A0F9E5X6"/>
<proteinExistence type="predicted"/>
<comment type="caution">
    <text evidence="1">The sequence shown here is derived from an EMBL/GenBank/DDBJ whole genome shotgun (WGS) entry which is preliminary data.</text>
</comment>
<evidence type="ECO:0000313" key="1">
    <source>
        <dbReference type="EMBL" id="KKL69389.1"/>
    </source>
</evidence>
<name>A0A0F9E5X6_9ZZZZ</name>
<protein>
    <submittedName>
        <fullName evidence="1">Uncharacterized protein</fullName>
    </submittedName>
</protein>
<accession>A0A0F9E5X6</accession>
<reference evidence="1" key="1">
    <citation type="journal article" date="2015" name="Nature">
        <title>Complex archaea that bridge the gap between prokaryotes and eukaryotes.</title>
        <authorList>
            <person name="Spang A."/>
            <person name="Saw J.H."/>
            <person name="Jorgensen S.L."/>
            <person name="Zaremba-Niedzwiedzka K."/>
            <person name="Martijn J."/>
            <person name="Lind A.E."/>
            <person name="van Eijk R."/>
            <person name="Schleper C."/>
            <person name="Guy L."/>
            <person name="Ettema T.J."/>
        </authorList>
    </citation>
    <scope>NUCLEOTIDE SEQUENCE</scope>
</reference>
<organism evidence="1">
    <name type="scientific">marine sediment metagenome</name>
    <dbReference type="NCBI Taxonomy" id="412755"/>
    <lineage>
        <taxon>unclassified sequences</taxon>
        <taxon>metagenomes</taxon>
        <taxon>ecological metagenomes</taxon>
    </lineage>
</organism>